<dbReference type="InterPro" id="IPR000045">
    <property type="entry name" value="Prepilin_IV_endopep_pep"/>
</dbReference>
<evidence type="ECO:0000256" key="3">
    <source>
        <dbReference type="SAM" id="Phobius"/>
    </source>
</evidence>
<dbReference type="InterPro" id="IPR014032">
    <property type="entry name" value="Peptidase_A24A_bac"/>
</dbReference>
<dbReference type="PROSITE" id="PS51257">
    <property type="entry name" value="PROKAR_LIPOPROTEIN"/>
    <property type="match status" value="1"/>
</dbReference>
<proteinExistence type="inferred from homology"/>
<name>A0AB39L963_9MICC</name>
<feature type="domain" description="Prepilin type IV endopeptidase peptidase" evidence="4">
    <location>
        <begin position="25"/>
        <end position="138"/>
    </location>
</feature>
<feature type="transmembrane region" description="Helical" evidence="3">
    <location>
        <begin position="47"/>
        <end position="67"/>
    </location>
</feature>
<keyword evidence="3" id="KW-0812">Transmembrane</keyword>
<keyword evidence="3" id="KW-0472">Membrane</keyword>
<dbReference type="Pfam" id="PF01478">
    <property type="entry name" value="Peptidase_A24"/>
    <property type="match status" value="1"/>
</dbReference>
<dbReference type="RefSeq" id="WP_369046904.1">
    <property type="nucleotide sequence ID" value="NZ_CP163302.1"/>
</dbReference>
<reference evidence="5" key="1">
    <citation type="submission" date="2024-07" db="EMBL/GenBank/DDBJ databases">
        <authorList>
            <person name="fu j."/>
        </authorList>
    </citation>
    <scope>NUCLEOTIDE SEQUENCE</scope>
    <source>
        <strain evidence="5">P10A9</strain>
    </source>
</reference>
<accession>A0AB39L963</accession>
<dbReference type="KEGG" id="spue:AB5L97_06295"/>
<dbReference type="EMBL" id="CP163302">
    <property type="protein sequence ID" value="XDP46617.1"/>
    <property type="molecule type" value="Genomic_DNA"/>
</dbReference>
<feature type="transmembrane region" description="Helical" evidence="3">
    <location>
        <begin position="14"/>
        <end position="35"/>
    </location>
</feature>
<dbReference type="InterPro" id="IPR050882">
    <property type="entry name" value="Prepilin_peptidase/N-MTase"/>
</dbReference>
<organism evidence="5">
    <name type="scientific">Sinomonas puerhi</name>
    <dbReference type="NCBI Taxonomy" id="3238584"/>
    <lineage>
        <taxon>Bacteria</taxon>
        <taxon>Bacillati</taxon>
        <taxon>Actinomycetota</taxon>
        <taxon>Actinomycetes</taxon>
        <taxon>Micrococcales</taxon>
        <taxon>Micrococcaceae</taxon>
        <taxon>Sinomonas</taxon>
    </lineage>
</organism>
<dbReference type="EC" id="3.4.23.43" evidence="5"/>
<feature type="transmembrane region" description="Helical" evidence="3">
    <location>
        <begin position="122"/>
        <end position="143"/>
    </location>
</feature>
<sequence>MTHRLPELWGTSPLAFWLVVACLCYYVWMAARLAAIDIRSHLLPNRIVLPSYWAAVPLTVAAAIAAGGFDVGAALRVLGGGAVLWLVYFVLRIVYPAGMGFGDVKLAGVLGLYLGFLSWSHLFWGTAAAFLLGGLFGLGLIISRRGTAKSAIPFGPFMLAGTALALALPV</sequence>
<feature type="transmembrane region" description="Helical" evidence="3">
    <location>
        <begin position="150"/>
        <end position="168"/>
    </location>
</feature>
<feature type="transmembrane region" description="Helical" evidence="3">
    <location>
        <begin position="73"/>
        <end position="91"/>
    </location>
</feature>
<dbReference type="PANTHER" id="PTHR30487:SF0">
    <property type="entry name" value="PREPILIN LEADER PEPTIDASE_N-METHYLTRANSFERASE-RELATED"/>
    <property type="match status" value="1"/>
</dbReference>
<keyword evidence="3" id="KW-1133">Transmembrane helix</keyword>
<dbReference type="PRINTS" id="PR00864">
    <property type="entry name" value="PREPILNPTASE"/>
</dbReference>
<dbReference type="AlphaFoldDB" id="A0AB39L963"/>
<evidence type="ECO:0000256" key="2">
    <source>
        <dbReference type="RuleBase" id="RU003793"/>
    </source>
</evidence>
<evidence type="ECO:0000313" key="5">
    <source>
        <dbReference type="EMBL" id="XDP46617.1"/>
    </source>
</evidence>
<comment type="similarity">
    <text evidence="1 2">Belongs to the peptidase A24 family.</text>
</comment>
<dbReference type="GO" id="GO:0006465">
    <property type="term" value="P:signal peptide processing"/>
    <property type="evidence" value="ECO:0007669"/>
    <property type="project" value="TreeGrafter"/>
</dbReference>
<dbReference type="Gene3D" id="1.20.120.1220">
    <property type="match status" value="1"/>
</dbReference>
<dbReference type="GO" id="GO:0005886">
    <property type="term" value="C:plasma membrane"/>
    <property type="evidence" value="ECO:0007669"/>
    <property type="project" value="TreeGrafter"/>
</dbReference>
<gene>
    <name evidence="5" type="ORF">AB5L97_06295</name>
</gene>
<evidence type="ECO:0000256" key="1">
    <source>
        <dbReference type="ARBA" id="ARBA00005801"/>
    </source>
</evidence>
<keyword evidence="5" id="KW-0378">Hydrolase</keyword>
<evidence type="ECO:0000259" key="4">
    <source>
        <dbReference type="Pfam" id="PF01478"/>
    </source>
</evidence>
<dbReference type="GO" id="GO:0004190">
    <property type="term" value="F:aspartic-type endopeptidase activity"/>
    <property type="evidence" value="ECO:0007669"/>
    <property type="project" value="UniProtKB-EC"/>
</dbReference>
<protein>
    <submittedName>
        <fullName evidence="5">Prepilin peptidase</fullName>
        <ecNumber evidence="5">3.4.23.43</ecNumber>
    </submittedName>
</protein>
<dbReference type="PANTHER" id="PTHR30487">
    <property type="entry name" value="TYPE 4 PREPILIN-LIKE PROTEINS LEADER PEPTIDE-PROCESSING ENZYME"/>
    <property type="match status" value="1"/>
</dbReference>